<dbReference type="NCBIfam" id="TIGR01083">
    <property type="entry name" value="nth"/>
    <property type="match status" value="1"/>
</dbReference>
<organism evidence="15 16">
    <name type="scientific">Botrimarina mediterranea</name>
    <dbReference type="NCBI Taxonomy" id="2528022"/>
    <lineage>
        <taxon>Bacteria</taxon>
        <taxon>Pseudomonadati</taxon>
        <taxon>Planctomycetota</taxon>
        <taxon>Planctomycetia</taxon>
        <taxon>Pirellulales</taxon>
        <taxon>Lacipirellulaceae</taxon>
        <taxon>Botrimarina</taxon>
    </lineage>
</organism>
<dbReference type="GO" id="GO:0140078">
    <property type="term" value="F:class I DNA-(apurinic or apyrimidinic site) endonuclease activity"/>
    <property type="evidence" value="ECO:0007669"/>
    <property type="project" value="UniProtKB-EC"/>
</dbReference>
<feature type="binding site" evidence="12">
    <location>
        <position position="214"/>
    </location>
    <ligand>
        <name>[4Fe-4S] cluster</name>
        <dbReference type="ChEBI" id="CHEBI:49883"/>
    </ligand>
</feature>
<feature type="binding site" evidence="12">
    <location>
        <position position="230"/>
    </location>
    <ligand>
        <name>[4Fe-4S] cluster</name>
        <dbReference type="ChEBI" id="CHEBI:49883"/>
    </ligand>
</feature>
<evidence type="ECO:0000313" key="15">
    <source>
        <dbReference type="EMBL" id="QDV73366.1"/>
    </source>
</evidence>
<evidence type="ECO:0000256" key="12">
    <source>
        <dbReference type="HAMAP-Rule" id="MF_00942"/>
    </source>
</evidence>
<reference evidence="15 16" key="1">
    <citation type="submission" date="2019-02" db="EMBL/GenBank/DDBJ databases">
        <title>Deep-cultivation of Planctomycetes and their phenomic and genomic characterization uncovers novel biology.</title>
        <authorList>
            <person name="Wiegand S."/>
            <person name="Jogler M."/>
            <person name="Boedeker C."/>
            <person name="Pinto D."/>
            <person name="Vollmers J."/>
            <person name="Rivas-Marin E."/>
            <person name="Kohn T."/>
            <person name="Peeters S.H."/>
            <person name="Heuer A."/>
            <person name="Rast P."/>
            <person name="Oberbeckmann S."/>
            <person name="Bunk B."/>
            <person name="Jeske O."/>
            <person name="Meyerdierks A."/>
            <person name="Storesund J.E."/>
            <person name="Kallscheuer N."/>
            <person name="Luecker S."/>
            <person name="Lage O.M."/>
            <person name="Pohl T."/>
            <person name="Merkel B.J."/>
            <person name="Hornburger P."/>
            <person name="Mueller R.-W."/>
            <person name="Bruemmer F."/>
            <person name="Labrenz M."/>
            <person name="Spormann A.M."/>
            <person name="Op den Camp H."/>
            <person name="Overmann J."/>
            <person name="Amann R."/>
            <person name="Jetten M.S.M."/>
            <person name="Mascher T."/>
            <person name="Medema M.H."/>
            <person name="Devos D.P."/>
            <person name="Kaster A.-K."/>
            <person name="Ovreas L."/>
            <person name="Rohde M."/>
            <person name="Galperin M.Y."/>
            <person name="Jogler C."/>
        </authorList>
    </citation>
    <scope>NUCLEOTIDE SEQUENCE [LARGE SCALE GENOMIC DNA]</scope>
    <source>
        <strain evidence="15 16">Spa11</strain>
    </source>
</reference>
<dbReference type="PANTHER" id="PTHR10359:SF18">
    <property type="entry name" value="ENDONUCLEASE III"/>
    <property type="match status" value="1"/>
</dbReference>
<keyword evidence="7 12" id="KW-0411">Iron-sulfur</keyword>
<dbReference type="KEGG" id="bmei:Spa11_15620"/>
<keyword evidence="5 12" id="KW-0378">Hydrolase</keyword>
<evidence type="ECO:0000313" key="16">
    <source>
        <dbReference type="Proteomes" id="UP000316426"/>
    </source>
</evidence>
<comment type="function">
    <text evidence="12">DNA repair enzyme that has both DNA N-glycosylase activity and AP-lyase activity. The DNA N-glycosylase activity releases various damaged pyrimidines from DNA by cleaving the N-glycosidic bond, leaving an AP (apurinic/apyrimidinic) site. The AP-lyase activity cleaves the phosphodiester bond 3' to the AP site by a beta-elimination, leaving a 3'-terminal unsaturated sugar and a product with a terminal 5'-phosphate.</text>
</comment>
<name>A0A518K6E9_9BACT</name>
<keyword evidence="6 12" id="KW-0408">Iron</keyword>
<evidence type="ECO:0000256" key="3">
    <source>
        <dbReference type="ARBA" id="ARBA00022723"/>
    </source>
</evidence>
<dbReference type="SUPFAM" id="SSF48150">
    <property type="entry name" value="DNA-glycosylase"/>
    <property type="match status" value="1"/>
</dbReference>
<evidence type="ECO:0000256" key="2">
    <source>
        <dbReference type="ARBA" id="ARBA00022485"/>
    </source>
</evidence>
<evidence type="ECO:0000256" key="10">
    <source>
        <dbReference type="ARBA" id="ARBA00023239"/>
    </source>
</evidence>
<dbReference type="FunFam" id="1.10.340.30:FF:000001">
    <property type="entry name" value="Endonuclease III"/>
    <property type="match status" value="1"/>
</dbReference>
<dbReference type="SMART" id="SM00478">
    <property type="entry name" value="ENDO3c"/>
    <property type="match status" value="1"/>
</dbReference>
<feature type="binding site" evidence="12">
    <location>
        <position position="221"/>
    </location>
    <ligand>
        <name>[4Fe-4S] cluster</name>
        <dbReference type="ChEBI" id="CHEBI:49883"/>
    </ligand>
</feature>
<dbReference type="GO" id="GO:0046872">
    <property type="term" value="F:metal ion binding"/>
    <property type="evidence" value="ECO:0007669"/>
    <property type="project" value="UniProtKB-KW"/>
</dbReference>
<feature type="region of interest" description="Disordered" evidence="13">
    <location>
        <begin position="1"/>
        <end position="24"/>
    </location>
</feature>
<dbReference type="InterPro" id="IPR003651">
    <property type="entry name" value="Endonuclease3_FeS-loop_motif"/>
</dbReference>
<gene>
    <name evidence="15" type="primary">pdg_1</name>
    <name evidence="12" type="synonym">nth</name>
    <name evidence="15" type="ORF">Spa11_15620</name>
</gene>
<evidence type="ECO:0000256" key="7">
    <source>
        <dbReference type="ARBA" id="ARBA00023014"/>
    </source>
</evidence>
<dbReference type="InterPro" id="IPR004035">
    <property type="entry name" value="Endouclease-III_FeS-bd_BS"/>
</dbReference>
<dbReference type="InterPro" id="IPR005759">
    <property type="entry name" value="Nth"/>
</dbReference>
<feature type="domain" description="HhH-GPD" evidence="14">
    <location>
        <begin position="64"/>
        <end position="212"/>
    </location>
</feature>
<dbReference type="EC" id="4.2.99.18" evidence="12"/>
<dbReference type="InterPro" id="IPR011257">
    <property type="entry name" value="DNA_glycosylase"/>
</dbReference>
<evidence type="ECO:0000256" key="5">
    <source>
        <dbReference type="ARBA" id="ARBA00022801"/>
    </source>
</evidence>
<sequence length="236" mass="25853">MPSRPARPASSDRADLPRPPAPEGFAERKAQAGRVARRLAADHGDAVCALEYDSPVQLLVATILSAQCTDERVNLVTQKLFADCPTAADLAALPIAKLEDYVKSTGFFRNKAKNVKACCTELVENHHGEVPQDMPTLVNLAGVGRKTANVVLGTAYGIASGVVVDTHVGRISRRTGLTEHDDPVKVERDLMELLPKSRWVDFAHQMIYHGRRVCDARRPKCEVCSMRKFCPRVGVE</sequence>
<dbReference type="Pfam" id="PF00730">
    <property type="entry name" value="HhH-GPD"/>
    <property type="match status" value="1"/>
</dbReference>
<dbReference type="PROSITE" id="PS00764">
    <property type="entry name" value="ENDONUCLEASE_III_1"/>
    <property type="match status" value="1"/>
</dbReference>
<dbReference type="Proteomes" id="UP000316426">
    <property type="component" value="Chromosome"/>
</dbReference>
<keyword evidence="11 12" id="KW-0326">Glycosidase</keyword>
<dbReference type="AlphaFoldDB" id="A0A518K6E9"/>
<dbReference type="PIRSF" id="PIRSF001435">
    <property type="entry name" value="Nth"/>
    <property type="match status" value="1"/>
</dbReference>
<evidence type="ECO:0000256" key="6">
    <source>
        <dbReference type="ARBA" id="ARBA00023004"/>
    </source>
</evidence>
<dbReference type="GO" id="GO:0003677">
    <property type="term" value="F:DNA binding"/>
    <property type="evidence" value="ECO:0007669"/>
    <property type="project" value="UniProtKB-UniRule"/>
</dbReference>
<comment type="catalytic activity">
    <reaction evidence="12">
        <text>2'-deoxyribonucleotide-(2'-deoxyribose 5'-phosphate)-2'-deoxyribonucleotide-DNA = a 3'-end 2'-deoxyribonucleotide-(2,3-dehydro-2,3-deoxyribose 5'-phosphate)-DNA + a 5'-end 5'-phospho-2'-deoxyribonucleoside-DNA + H(+)</text>
        <dbReference type="Rhea" id="RHEA:66592"/>
        <dbReference type="Rhea" id="RHEA-COMP:13180"/>
        <dbReference type="Rhea" id="RHEA-COMP:16897"/>
        <dbReference type="Rhea" id="RHEA-COMP:17067"/>
        <dbReference type="ChEBI" id="CHEBI:15378"/>
        <dbReference type="ChEBI" id="CHEBI:136412"/>
        <dbReference type="ChEBI" id="CHEBI:157695"/>
        <dbReference type="ChEBI" id="CHEBI:167181"/>
        <dbReference type="EC" id="4.2.99.18"/>
    </reaction>
</comment>
<proteinExistence type="inferred from homology"/>
<keyword evidence="3 12" id="KW-0479">Metal-binding</keyword>
<accession>A0A518K6E9</accession>
<evidence type="ECO:0000256" key="4">
    <source>
        <dbReference type="ARBA" id="ARBA00022763"/>
    </source>
</evidence>
<dbReference type="Gene3D" id="1.10.340.30">
    <property type="entry name" value="Hypothetical protein, domain 2"/>
    <property type="match status" value="1"/>
</dbReference>
<dbReference type="FunFam" id="1.10.1670.10:FF:000001">
    <property type="entry name" value="Endonuclease III"/>
    <property type="match status" value="1"/>
</dbReference>
<evidence type="ECO:0000259" key="14">
    <source>
        <dbReference type="SMART" id="SM00478"/>
    </source>
</evidence>
<dbReference type="InterPro" id="IPR004036">
    <property type="entry name" value="Endonuclease-III-like_CS2"/>
</dbReference>
<dbReference type="HAMAP" id="MF_00942">
    <property type="entry name" value="Nth"/>
    <property type="match status" value="1"/>
</dbReference>
<evidence type="ECO:0000256" key="11">
    <source>
        <dbReference type="ARBA" id="ARBA00023295"/>
    </source>
</evidence>
<dbReference type="GO" id="GO:0019104">
    <property type="term" value="F:DNA N-glycosylase activity"/>
    <property type="evidence" value="ECO:0007669"/>
    <property type="project" value="UniProtKB-UniRule"/>
</dbReference>
<keyword evidence="4 12" id="KW-0227">DNA damage</keyword>
<dbReference type="GO" id="GO:0006285">
    <property type="term" value="P:base-excision repair, AP site formation"/>
    <property type="evidence" value="ECO:0007669"/>
    <property type="project" value="TreeGrafter"/>
</dbReference>
<evidence type="ECO:0000256" key="8">
    <source>
        <dbReference type="ARBA" id="ARBA00023125"/>
    </source>
</evidence>
<dbReference type="EMBL" id="CP036349">
    <property type="protein sequence ID" value="QDV73366.1"/>
    <property type="molecule type" value="Genomic_DNA"/>
</dbReference>
<evidence type="ECO:0000256" key="9">
    <source>
        <dbReference type="ARBA" id="ARBA00023204"/>
    </source>
</evidence>
<feature type="binding site" evidence="12">
    <location>
        <position position="224"/>
    </location>
    <ligand>
        <name>[4Fe-4S] cluster</name>
        <dbReference type="ChEBI" id="CHEBI:49883"/>
    </ligand>
</feature>
<keyword evidence="8 12" id="KW-0238">DNA-binding</keyword>
<comment type="similarity">
    <text evidence="1 12">Belongs to the Nth/MutY family.</text>
</comment>
<comment type="cofactor">
    <cofactor evidence="12">
        <name>[4Fe-4S] cluster</name>
        <dbReference type="ChEBI" id="CHEBI:49883"/>
    </cofactor>
    <text evidence="12">Binds 1 [4Fe-4S] cluster.</text>
</comment>
<keyword evidence="9 12" id="KW-0234">DNA repair</keyword>
<dbReference type="Gene3D" id="1.10.1670.10">
    <property type="entry name" value="Helix-hairpin-Helix base-excision DNA repair enzymes (C-terminal)"/>
    <property type="match status" value="1"/>
</dbReference>
<dbReference type="SMART" id="SM00525">
    <property type="entry name" value="FES"/>
    <property type="match status" value="1"/>
</dbReference>
<protein>
    <recommendedName>
        <fullName evidence="12">Endonuclease III</fullName>
        <ecNumber evidence="12">4.2.99.18</ecNumber>
    </recommendedName>
    <alternativeName>
        <fullName evidence="12">DNA-(apurinic or apyrimidinic site) lyase</fullName>
    </alternativeName>
</protein>
<dbReference type="InterPro" id="IPR003265">
    <property type="entry name" value="HhH-GPD_domain"/>
</dbReference>
<evidence type="ECO:0000256" key="13">
    <source>
        <dbReference type="SAM" id="MobiDB-lite"/>
    </source>
</evidence>
<dbReference type="InterPro" id="IPR023170">
    <property type="entry name" value="HhH_base_excis_C"/>
</dbReference>
<dbReference type="RefSeq" id="WP_145110198.1">
    <property type="nucleotide sequence ID" value="NZ_CP036349.1"/>
</dbReference>
<dbReference type="PROSITE" id="PS01155">
    <property type="entry name" value="ENDONUCLEASE_III_2"/>
    <property type="match status" value="1"/>
</dbReference>
<dbReference type="PANTHER" id="PTHR10359">
    <property type="entry name" value="A/G-SPECIFIC ADENINE GLYCOSYLASE/ENDONUCLEASE III"/>
    <property type="match status" value="1"/>
</dbReference>
<keyword evidence="16" id="KW-1185">Reference proteome</keyword>
<dbReference type="CDD" id="cd00056">
    <property type="entry name" value="ENDO3c"/>
    <property type="match status" value="1"/>
</dbReference>
<evidence type="ECO:0000256" key="1">
    <source>
        <dbReference type="ARBA" id="ARBA00008343"/>
    </source>
</evidence>
<dbReference type="GO" id="GO:0051539">
    <property type="term" value="F:4 iron, 4 sulfur cluster binding"/>
    <property type="evidence" value="ECO:0007669"/>
    <property type="project" value="UniProtKB-UniRule"/>
</dbReference>
<keyword evidence="10 12" id="KW-0456">Lyase</keyword>
<keyword evidence="2 12" id="KW-0004">4Fe-4S</keyword>